<name>A0A1D8TWY8_9CYAN</name>
<organism evidence="3 4">
    <name type="scientific">Moorena producens PAL-8-15-08-1</name>
    <dbReference type="NCBI Taxonomy" id="1458985"/>
    <lineage>
        <taxon>Bacteria</taxon>
        <taxon>Bacillati</taxon>
        <taxon>Cyanobacteriota</taxon>
        <taxon>Cyanophyceae</taxon>
        <taxon>Coleofasciculales</taxon>
        <taxon>Coleofasciculaceae</taxon>
        <taxon>Moorena</taxon>
    </lineage>
</organism>
<dbReference type="KEGG" id="mpro:BJP34_24315"/>
<dbReference type="STRING" id="1458985.BJP34_24315"/>
<keyword evidence="1" id="KW-0808">Transferase</keyword>
<dbReference type="EMBL" id="CP017599">
    <property type="protein sequence ID" value="AOX02148.1"/>
    <property type="molecule type" value="Genomic_DNA"/>
</dbReference>
<sequence>MLNLFNFFESLFPAIKKIIWKAIYNFLAWRFPTSEWFFMNYGYDNPKDELKLLPEDEKNRYFIHLYAHTLGSVELTGRDILEIGSGRGGGSEWIARTQNVSSMTGLDLSDSAVNLCNKNHKVPNLAFKQGDAEQLPFPDKSFDIVLNVESCHHYPNLSTFLQEVKRVLRPGGYLCLADYREQAELDEFKQQLSECDLELIRSTNITGNVVNALNLTDHLKLSIMQRYVPWFLLDMVKTFASVKGTELYNRFVDGRVVYISAMLQKNAAT</sequence>
<proteinExistence type="predicted"/>
<protein>
    <recommendedName>
        <fullName evidence="2">Methyltransferase type 11 domain-containing protein</fullName>
    </recommendedName>
</protein>
<dbReference type="Pfam" id="PF08241">
    <property type="entry name" value="Methyltransf_11"/>
    <property type="match status" value="1"/>
</dbReference>
<dbReference type="AlphaFoldDB" id="A0A1D8TWY8"/>
<dbReference type="RefSeq" id="WP_070394569.1">
    <property type="nucleotide sequence ID" value="NZ_CP017599.1"/>
</dbReference>
<gene>
    <name evidence="3" type="ORF">BJP34_24315</name>
</gene>
<dbReference type="OrthoDB" id="9769602at2"/>
<evidence type="ECO:0000256" key="1">
    <source>
        <dbReference type="ARBA" id="ARBA00022679"/>
    </source>
</evidence>
<evidence type="ECO:0000313" key="4">
    <source>
        <dbReference type="Proteomes" id="UP000177870"/>
    </source>
</evidence>
<dbReference type="SUPFAM" id="SSF53335">
    <property type="entry name" value="S-adenosyl-L-methionine-dependent methyltransferases"/>
    <property type="match status" value="1"/>
</dbReference>
<dbReference type="InterPro" id="IPR029063">
    <property type="entry name" value="SAM-dependent_MTases_sf"/>
</dbReference>
<dbReference type="PANTHER" id="PTHR44068:SF1">
    <property type="entry name" value="HYPOTHETICAL LOC100005854"/>
    <property type="match status" value="1"/>
</dbReference>
<evidence type="ECO:0000259" key="2">
    <source>
        <dbReference type="Pfam" id="PF08241"/>
    </source>
</evidence>
<evidence type="ECO:0000313" key="3">
    <source>
        <dbReference type="EMBL" id="AOX02148.1"/>
    </source>
</evidence>
<reference evidence="4" key="1">
    <citation type="submission" date="2016-10" db="EMBL/GenBank/DDBJ databases">
        <title>Comparative genomics uncovers the prolific and rare metabolic potential of the cyanobacterial genus Moorea.</title>
        <authorList>
            <person name="Leao T."/>
            <person name="Castelao G."/>
            <person name="Korobeynikov A."/>
            <person name="Monroe E.A."/>
            <person name="Podell S."/>
            <person name="Glukhov E."/>
            <person name="Allen E."/>
            <person name="Gerwick W.H."/>
            <person name="Gerwick L."/>
        </authorList>
    </citation>
    <scope>NUCLEOTIDE SEQUENCE [LARGE SCALE GENOMIC DNA]</scope>
    <source>
        <strain evidence="4">PAL-8-15-08-1</strain>
    </source>
</reference>
<dbReference type="Proteomes" id="UP000177870">
    <property type="component" value="Chromosome"/>
</dbReference>
<dbReference type="InterPro" id="IPR050447">
    <property type="entry name" value="Erg6_SMT_methyltransf"/>
</dbReference>
<dbReference type="GO" id="GO:0016126">
    <property type="term" value="P:sterol biosynthetic process"/>
    <property type="evidence" value="ECO:0007669"/>
    <property type="project" value="TreeGrafter"/>
</dbReference>
<dbReference type="GO" id="GO:0003838">
    <property type="term" value="F:sterol 24-C-methyltransferase activity"/>
    <property type="evidence" value="ECO:0007669"/>
    <property type="project" value="TreeGrafter"/>
</dbReference>
<feature type="domain" description="Methyltransferase type 11" evidence="2">
    <location>
        <begin position="81"/>
        <end position="175"/>
    </location>
</feature>
<accession>A0A1D8TWY8</accession>
<dbReference type="InterPro" id="IPR013216">
    <property type="entry name" value="Methyltransf_11"/>
</dbReference>
<dbReference type="Gene3D" id="3.40.50.150">
    <property type="entry name" value="Vaccinia Virus protein VP39"/>
    <property type="match status" value="1"/>
</dbReference>
<dbReference type="PANTHER" id="PTHR44068">
    <property type="entry name" value="ZGC:194242"/>
    <property type="match status" value="1"/>
</dbReference>
<dbReference type="CDD" id="cd02440">
    <property type="entry name" value="AdoMet_MTases"/>
    <property type="match status" value="1"/>
</dbReference>